<sequence length="100" mass="11155">MPQPWLSLAVILLATNLFAFALLGWDKRRAIRGGRRIPEARLIGLVYLGALPGLLLGMRTFRHKTVKRSFQWRLALATVIWLGALYGIAALSMGADPRGW</sequence>
<dbReference type="EMBL" id="CP036287">
    <property type="protein sequence ID" value="QDU68548.1"/>
    <property type="molecule type" value="Genomic_DNA"/>
</dbReference>
<keyword evidence="3" id="KW-1185">Reference proteome</keyword>
<evidence type="ECO:0000313" key="2">
    <source>
        <dbReference type="EMBL" id="QDU68548.1"/>
    </source>
</evidence>
<dbReference type="Proteomes" id="UP000316921">
    <property type="component" value="Chromosome"/>
</dbReference>
<keyword evidence="1" id="KW-0812">Transmembrane</keyword>
<protein>
    <recommendedName>
        <fullName evidence="4">DUF1294 domain-containing protein</fullName>
    </recommendedName>
</protein>
<keyword evidence="1" id="KW-1133">Transmembrane helix</keyword>
<feature type="transmembrane region" description="Helical" evidence="1">
    <location>
        <begin position="70"/>
        <end position="91"/>
    </location>
</feature>
<feature type="transmembrane region" description="Helical" evidence="1">
    <location>
        <begin position="37"/>
        <end position="58"/>
    </location>
</feature>
<name>A0A518BNI8_9BACT</name>
<keyword evidence="1" id="KW-0472">Membrane</keyword>
<gene>
    <name evidence="2" type="ORF">Pla133_36460</name>
</gene>
<organism evidence="2 3">
    <name type="scientific">Engelhardtia mirabilis</name>
    <dbReference type="NCBI Taxonomy" id="2528011"/>
    <lineage>
        <taxon>Bacteria</taxon>
        <taxon>Pseudomonadati</taxon>
        <taxon>Planctomycetota</taxon>
        <taxon>Planctomycetia</taxon>
        <taxon>Planctomycetia incertae sedis</taxon>
        <taxon>Engelhardtia</taxon>
    </lineage>
</organism>
<evidence type="ECO:0000256" key="1">
    <source>
        <dbReference type="SAM" id="Phobius"/>
    </source>
</evidence>
<dbReference type="Pfam" id="PF06961">
    <property type="entry name" value="DUF1294"/>
    <property type="match status" value="1"/>
</dbReference>
<reference evidence="2 3" key="1">
    <citation type="submission" date="2019-02" db="EMBL/GenBank/DDBJ databases">
        <title>Deep-cultivation of Planctomycetes and their phenomic and genomic characterization uncovers novel biology.</title>
        <authorList>
            <person name="Wiegand S."/>
            <person name="Jogler M."/>
            <person name="Boedeker C."/>
            <person name="Pinto D."/>
            <person name="Vollmers J."/>
            <person name="Rivas-Marin E."/>
            <person name="Kohn T."/>
            <person name="Peeters S.H."/>
            <person name="Heuer A."/>
            <person name="Rast P."/>
            <person name="Oberbeckmann S."/>
            <person name="Bunk B."/>
            <person name="Jeske O."/>
            <person name="Meyerdierks A."/>
            <person name="Storesund J.E."/>
            <person name="Kallscheuer N."/>
            <person name="Luecker S."/>
            <person name="Lage O.M."/>
            <person name="Pohl T."/>
            <person name="Merkel B.J."/>
            <person name="Hornburger P."/>
            <person name="Mueller R.-W."/>
            <person name="Bruemmer F."/>
            <person name="Labrenz M."/>
            <person name="Spormann A.M."/>
            <person name="Op den Camp H."/>
            <person name="Overmann J."/>
            <person name="Amann R."/>
            <person name="Jetten M.S.M."/>
            <person name="Mascher T."/>
            <person name="Medema M.H."/>
            <person name="Devos D.P."/>
            <person name="Kaster A.-K."/>
            <person name="Ovreas L."/>
            <person name="Rohde M."/>
            <person name="Galperin M.Y."/>
            <person name="Jogler C."/>
        </authorList>
    </citation>
    <scope>NUCLEOTIDE SEQUENCE [LARGE SCALE GENOMIC DNA]</scope>
    <source>
        <strain evidence="2 3">Pla133</strain>
    </source>
</reference>
<proteinExistence type="predicted"/>
<feature type="transmembrane region" description="Helical" evidence="1">
    <location>
        <begin position="6"/>
        <end position="25"/>
    </location>
</feature>
<dbReference type="AlphaFoldDB" id="A0A518BNI8"/>
<accession>A0A518BNI8</accession>
<dbReference type="RefSeq" id="WP_145067646.1">
    <property type="nucleotide sequence ID" value="NZ_CP036287.1"/>
</dbReference>
<dbReference type="InterPro" id="IPR010718">
    <property type="entry name" value="DUF1294"/>
</dbReference>
<evidence type="ECO:0008006" key="4">
    <source>
        <dbReference type="Google" id="ProtNLM"/>
    </source>
</evidence>
<evidence type="ECO:0000313" key="3">
    <source>
        <dbReference type="Proteomes" id="UP000316921"/>
    </source>
</evidence>
<dbReference type="KEGG" id="pbap:Pla133_36460"/>